<name>A0A4P7NEF6_PYROR</name>
<sequence>MRFTTVQIFALLAIGVAATPVSLHNGHTLQARDSDDERDTRKSGRVQGHQDHTDSPHDRNLGRQGSKSTDDRRPSDKSAPAVIRHSRVKWSDSDSDSD</sequence>
<evidence type="ECO:0000313" key="3">
    <source>
        <dbReference type="EMBL" id="QBZ60230.1"/>
    </source>
</evidence>
<feature type="region of interest" description="Disordered" evidence="1">
    <location>
        <begin position="20"/>
        <end position="98"/>
    </location>
</feature>
<proteinExistence type="predicted"/>
<gene>
    <name evidence="3" type="ORF">PoMZ_07168</name>
</gene>
<feature type="compositionally biased region" description="Basic and acidic residues" evidence="1">
    <location>
        <begin position="30"/>
        <end position="61"/>
    </location>
</feature>
<evidence type="ECO:0000313" key="4">
    <source>
        <dbReference type="Proteomes" id="UP000294847"/>
    </source>
</evidence>
<evidence type="ECO:0000256" key="2">
    <source>
        <dbReference type="SAM" id="SignalP"/>
    </source>
</evidence>
<feature type="chain" id="PRO_5020508708" evidence="2">
    <location>
        <begin position="19"/>
        <end position="98"/>
    </location>
</feature>
<protein>
    <submittedName>
        <fullName evidence="3">Uncharacterized protein</fullName>
    </submittedName>
</protein>
<dbReference type="AlphaFoldDB" id="A0A4P7NEF6"/>
<dbReference type="EMBL" id="CP034207">
    <property type="protein sequence ID" value="QBZ60230.1"/>
    <property type="molecule type" value="Genomic_DNA"/>
</dbReference>
<accession>A0A4P7NEF6</accession>
<keyword evidence="2" id="KW-0732">Signal</keyword>
<feature type="signal peptide" evidence="2">
    <location>
        <begin position="1"/>
        <end position="18"/>
    </location>
</feature>
<reference evidence="3 4" key="1">
    <citation type="journal article" date="2019" name="Mol. Biol. Evol.">
        <title>Blast fungal genomes show frequent chromosomal changes, gene gains and losses, and effector gene turnover.</title>
        <authorList>
            <person name="Gomez Luciano L.B."/>
            <person name="Jason Tsai I."/>
            <person name="Chuma I."/>
            <person name="Tosa Y."/>
            <person name="Chen Y.H."/>
            <person name="Li J.Y."/>
            <person name="Li M.Y."/>
            <person name="Jade Lu M.Y."/>
            <person name="Nakayashiki H."/>
            <person name="Li W.H."/>
        </authorList>
    </citation>
    <scope>NUCLEOTIDE SEQUENCE [LARGE SCALE GENOMIC DNA]</scope>
    <source>
        <strain evidence="3">MZ5-1-6</strain>
    </source>
</reference>
<dbReference type="Proteomes" id="UP000294847">
    <property type="component" value="Chromosome 4"/>
</dbReference>
<evidence type="ECO:0000256" key="1">
    <source>
        <dbReference type="SAM" id="MobiDB-lite"/>
    </source>
</evidence>
<organism evidence="3 4">
    <name type="scientific">Pyricularia oryzae</name>
    <name type="common">Rice blast fungus</name>
    <name type="synonym">Magnaporthe oryzae</name>
    <dbReference type="NCBI Taxonomy" id="318829"/>
    <lineage>
        <taxon>Eukaryota</taxon>
        <taxon>Fungi</taxon>
        <taxon>Dikarya</taxon>
        <taxon>Ascomycota</taxon>
        <taxon>Pezizomycotina</taxon>
        <taxon>Sordariomycetes</taxon>
        <taxon>Sordariomycetidae</taxon>
        <taxon>Magnaporthales</taxon>
        <taxon>Pyriculariaceae</taxon>
        <taxon>Pyricularia</taxon>
    </lineage>
</organism>